<dbReference type="AlphaFoldDB" id="U6L2Z3"/>
<reference evidence="2" key="2">
    <citation type="submission" date="2013-10" db="EMBL/GenBank/DDBJ databases">
        <authorList>
            <person name="Aslett M."/>
        </authorList>
    </citation>
    <scope>NUCLEOTIDE SEQUENCE [LARGE SCALE GENOMIC DNA]</scope>
    <source>
        <strain evidence="2">Houghton</strain>
    </source>
</reference>
<accession>U6L2Z3</accession>
<dbReference type="EMBL" id="HG675867">
    <property type="protein sequence ID" value="CDJ43563.1"/>
    <property type="molecule type" value="Genomic_DNA"/>
</dbReference>
<feature type="compositionally biased region" description="Basic residues" evidence="1">
    <location>
        <begin position="13"/>
        <end position="28"/>
    </location>
</feature>
<evidence type="ECO:0000313" key="3">
    <source>
        <dbReference type="Proteomes" id="UP000030747"/>
    </source>
</evidence>
<gene>
    <name evidence="2" type="ORF">ETH_00001630</name>
</gene>
<reference evidence="2" key="1">
    <citation type="submission" date="2013-10" db="EMBL/GenBank/DDBJ databases">
        <title>Genomic analysis of the causative agents of coccidiosis in chickens.</title>
        <authorList>
            <person name="Reid A.J."/>
            <person name="Blake D."/>
            <person name="Billington K."/>
            <person name="Browne H."/>
            <person name="Dunn M."/>
            <person name="Hung S."/>
            <person name="Kawahara F."/>
            <person name="Miranda-Saavedra D."/>
            <person name="Mourier T."/>
            <person name="Nagra H."/>
            <person name="Otto T.D."/>
            <person name="Rawlings N."/>
            <person name="Sanchez A."/>
            <person name="Sanders M."/>
            <person name="Subramaniam C."/>
            <person name="Tay Y."/>
            <person name="Dear P."/>
            <person name="Doerig C."/>
            <person name="Gruber A."/>
            <person name="Parkinson J."/>
            <person name="Shirley M."/>
            <person name="Wan K.L."/>
            <person name="Berriman M."/>
            <person name="Tomley F."/>
            <person name="Pain A."/>
        </authorList>
    </citation>
    <scope>NUCLEOTIDE SEQUENCE [LARGE SCALE GENOMIC DNA]</scope>
    <source>
        <strain evidence="2">Houghton</strain>
    </source>
</reference>
<organism evidence="2 3">
    <name type="scientific">Eimeria tenella</name>
    <name type="common">Coccidian parasite</name>
    <dbReference type="NCBI Taxonomy" id="5802"/>
    <lineage>
        <taxon>Eukaryota</taxon>
        <taxon>Sar</taxon>
        <taxon>Alveolata</taxon>
        <taxon>Apicomplexa</taxon>
        <taxon>Conoidasida</taxon>
        <taxon>Coccidia</taxon>
        <taxon>Eucoccidiorida</taxon>
        <taxon>Eimeriorina</taxon>
        <taxon>Eimeriidae</taxon>
        <taxon>Eimeria</taxon>
    </lineage>
</organism>
<feature type="compositionally biased region" description="Low complexity" evidence="1">
    <location>
        <begin position="99"/>
        <end position="113"/>
    </location>
</feature>
<dbReference type="RefSeq" id="XP_013234313.1">
    <property type="nucleotide sequence ID" value="XM_013378859.1"/>
</dbReference>
<proteinExistence type="predicted"/>
<name>U6L2Z3_EIMTE</name>
<evidence type="ECO:0000313" key="2">
    <source>
        <dbReference type="EMBL" id="CDJ43563.1"/>
    </source>
</evidence>
<keyword evidence="3" id="KW-1185">Reference proteome</keyword>
<dbReference type="Proteomes" id="UP000030747">
    <property type="component" value="Unassembled WGS sequence"/>
</dbReference>
<feature type="region of interest" description="Disordered" evidence="1">
    <location>
        <begin position="1"/>
        <end position="60"/>
    </location>
</feature>
<dbReference type="VEuPathDB" id="ToxoDB:ETH_00001630"/>
<dbReference type="GeneID" id="25249541"/>
<feature type="non-terminal residue" evidence="2">
    <location>
        <position position="113"/>
    </location>
</feature>
<sequence length="113" mass="12000">MKPTPPRIGDSKQKRKSFLSRRAARRGQAHAQQALPPDPKRSGKHRLRAQTRNPGTGKSALKRINAISLHLLPGGPTLQVARVQQQFAPSRQGPPGPLYPLGAPTGAPGAPAA</sequence>
<evidence type="ECO:0000256" key="1">
    <source>
        <dbReference type="SAM" id="MobiDB-lite"/>
    </source>
</evidence>
<feature type="region of interest" description="Disordered" evidence="1">
    <location>
        <begin position="85"/>
        <end position="113"/>
    </location>
</feature>
<protein>
    <submittedName>
        <fullName evidence="2">Uncharacterized protein</fullName>
    </submittedName>
</protein>